<protein>
    <submittedName>
        <fullName evidence="4">2-acyl-glycerophospho-ethanolamine acyltransferase</fullName>
    </submittedName>
</protein>
<feature type="region of interest" description="Disordered" evidence="1">
    <location>
        <begin position="28"/>
        <end position="51"/>
    </location>
</feature>
<keyword evidence="2" id="KW-0472">Membrane</keyword>
<keyword evidence="2" id="KW-1133">Transmembrane helix</keyword>
<evidence type="ECO:0000313" key="5">
    <source>
        <dbReference type="Proteomes" id="UP000237968"/>
    </source>
</evidence>
<dbReference type="GO" id="GO:0004366">
    <property type="term" value="F:glycerol-3-phosphate O-acyltransferase activity"/>
    <property type="evidence" value="ECO:0007669"/>
    <property type="project" value="TreeGrafter"/>
</dbReference>
<name>A0A2S9XC40_9BACT</name>
<gene>
    <name evidence="4" type="ORF">ENSA5_65140</name>
</gene>
<feature type="region of interest" description="Disordered" evidence="1">
    <location>
        <begin position="168"/>
        <end position="189"/>
    </location>
</feature>
<evidence type="ECO:0000256" key="1">
    <source>
        <dbReference type="SAM" id="MobiDB-lite"/>
    </source>
</evidence>
<organism evidence="4 5">
    <name type="scientific">Enhygromyxa salina</name>
    <dbReference type="NCBI Taxonomy" id="215803"/>
    <lineage>
        <taxon>Bacteria</taxon>
        <taxon>Pseudomonadati</taxon>
        <taxon>Myxococcota</taxon>
        <taxon>Polyangia</taxon>
        <taxon>Nannocystales</taxon>
        <taxon>Nannocystaceae</taxon>
        <taxon>Enhygromyxa</taxon>
    </lineage>
</organism>
<keyword evidence="4" id="KW-0808">Transferase</keyword>
<accession>A0A2S9XC40</accession>
<keyword evidence="4" id="KW-0012">Acyltransferase</keyword>
<dbReference type="PANTHER" id="PTHR31605">
    <property type="entry name" value="GLYCEROL-3-PHOSPHATE O-ACYLTRANSFERASE 1"/>
    <property type="match status" value="1"/>
</dbReference>
<dbReference type="AlphaFoldDB" id="A0A2S9XC40"/>
<dbReference type="GO" id="GO:0008654">
    <property type="term" value="P:phospholipid biosynthetic process"/>
    <property type="evidence" value="ECO:0007669"/>
    <property type="project" value="TreeGrafter"/>
</dbReference>
<comment type="caution">
    <text evidence="4">The sequence shown here is derived from an EMBL/GenBank/DDBJ whole genome shotgun (WGS) entry which is preliminary data.</text>
</comment>
<dbReference type="EMBL" id="PVNK01000282">
    <property type="protein sequence ID" value="PRP90422.1"/>
    <property type="molecule type" value="Genomic_DNA"/>
</dbReference>
<dbReference type="SMART" id="SM00563">
    <property type="entry name" value="PlsC"/>
    <property type="match status" value="1"/>
</dbReference>
<dbReference type="Proteomes" id="UP000237968">
    <property type="component" value="Unassembled WGS sequence"/>
</dbReference>
<reference evidence="4 5" key="1">
    <citation type="submission" date="2018-03" db="EMBL/GenBank/DDBJ databases">
        <title>Draft Genome Sequences of the Obligatory Marine Myxobacteria Enhygromyxa salina SWB005.</title>
        <authorList>
            <person name="Poehlein A."/>
            <person name="Moghaddam J.A."/>
            <person name="Harms H."/>
            <person name="Alanjari M."/>
            <person name="Koenig G.M."/>
            <person name="Daniel R."/>
            <person name="Schaeberle T.F."/>
        </authorList>
    </citation>
    <scope>NUCLEOTIDE SEQUENCE [LARGE SCALE GENOMIC DNA]</scope>
    <source>
        <strain evidence="4 5">SWB005</strain>
    </source>
</reference>
<dbReference type="GO" id="GO:0016287">
    <property type="term" value="F:glycerone-phosphate O-acyltransferase activity"/>
    <property type="evidence" value="ECO:0007669"/>
    <property type="project" value="TreeGrafter"/>
</dbReference>
<sequence length="489" mass="52914">MRATLTLLCRLLLRIFFRRVEAVGAQRVPSDRDRVQGSGPSPDPRAALGPELQAERDTTPVLYVLNHPNALLDPLFILCMSPRPVTFLAKAPLFSTVVVKHFVRAFECLPVYRKQDGADTSKNRASIEASIALLGSGKALALFPEGISHSGPKLAPLKTGAARIALAASASPSPSPSPSSAPNSQTPEPVRIVPVGICYDDKTRFRSDALLVYGEPLTTPQVELDERARPPEAAAEALTARITAALEEVTLSAQTHEAVTLARSAARILAAAERDAGDDPPQPDPLAGFDLERRLVAGYEQLCAREPGRVARVVARVRRFEGELARLGVAVDHPPRLARRRAARYTLGRLLSLTLLLGPAVVGLTTHFVPYRVIDWLAHRVAREQSPDGTGEDVLATLKLIGGFLLFPLTWFLLALALGFAHSWRVAGVGLVAAPLSGYAALRFIELLTDFIDRARGAWVLATRRDVGRYLASERAAIRAEIISLANRL</sequence>
<dbReference type="PANTHER" id="PTHR31605:SF0">
    <property type="entry name" value="GLYCEROL-3-PHOSPHATE O-ACYLTRANSFERASE 1"/>
    <property type="match status" value="1"/>
</dbReference>
<evidence type="ECO:0000256" key="2">
    <source>
        <dbReference type="SAM" id="Phobius"/>
    </source>
</evidence>
<keyword evidence="2" id="KW-0812">Transmembrane</keyword>
<evidence type="ECO:0000313" key="4">
    <source>
        <dbReference type="EMBL" id="PRP90422.1"/>
    </source>
</evidence>
<evidence type="ECO:0000259" key="3">
    <source>
        <dbReference type="SMART" id="SM00563"/>
    </source>
</evidence>
<dbReference type="RefSeq" id="WP_181198398.1">
    <property type="nucleotide sequence ID" value="NZ_PVNK01000282.1"/>
</dbReference>
<feature type="domain" description="Phospholipid/glycerol acyltransferase" evidence="3">
    <location>
        <begin position="61"/>
        <end position="200"/>
    </location>
</feature>
<dbReference type="Pfam" id="PF01553">
    <property type="entry name" value="Acyltransferase"/>
    <property type="match status" value="1"/>
</dbReference>
<feature type="transmembrane region" description="Helical" evidence="2">
    <location>
        <begin position="350"/>
        <end position="373"/>
    </location>
</feature>
<dbReference type="InterPro" id="IPR052744">
    <property type="entry name" value="GPAT/DAPAT"/>
</dbReference>
<dbReference type="SUPFAM" id="SSF69593">
    <property type="entry name" value="Glycerol-3-phosphate (1)-acyltransferase"/>
    <property type="match status" value="1"/>
</dbReference>
<feature type="transmembrane region" description="Helical" evidence="2">
    <location>
        <begin position="394"/>
        <end position="420"/>
    </location>
</feature>
<keyword evidence="5" id="KW-1185">Reference proteome</keyword>
<dbReference type="InterPro" id="IPR002123">
    <property type="entry name" value="Plipid/glycerol_acylTrfase"/>
</dbReference>
<proteinExistence type="predicted"/>